<comment type="catalytic activity">
    <reaction evidence="1">
        <text>ATP + protein L-histidine = ADP + protein N-phospho-L-histidine.</text>
        <dbReference type="EC" id="2.7.13.3"/>
    </reaction>
</comment>
<evidence type="ECO:0000313" key="11">
    <source>
        <dbReference type="EMBL" id="MBU2665543.1"/>
    </source>
</evidence>
<keyword evidence="6 11" id="KW-0418">Kinase</keyword>
<accession>A0ABS5YQA1</accession>
<name>A0ABS5YQA1_9ACTN</name>
<evidence type="ECO:0000259" key="10">
    <source>
        <dbReference type="Pfam" id="PF07730"/>
    </source>
</evidence>
<dbReference type="Pfam" id="PF07730">
    <property type="entry name" value="HisKA_3"/>
    <property type="match status" value="1"/>
</dbReference>
<reference evidence="11 12" key="1">
    <citation type="submission" date="2021-06" db="EMBL/GenBank/DDBJ databases">
        <title>Actinoplanes lichenicola sp. nov., and Actinoplanes ovalisporus sp. nov., isolated from lichen in Thailand.</title>
        <authorList>
            <person name="Saeng-In P."/>
            <person name="Kanchanasin P."/>
            <person name="Yuki M."/>
            <person name="Kudo T."/>
            <person name="Ohkuma M."/>
            <person name="Phongsopitanun W."/>
            <person name="Tanasupawat S."/>
        </authorList>
    </citation>
    <scope>NUCLEOTIDE SEQUENCE [LARGE SCALE GENOMIC DNA]</scope>
    <source>
        <strain evidence="11 12">NBRC 110975</strain>
    </source>
</reference>
<feature type="transmembrane region" description="Helical" evidence="9">
    <location>
        <begin position="53"/>
        <end position="82"/>
    </location>
</feature>
<dbReference type="EMBL" id="JAHKKG010000005">
    <property type="protein sequence ID" value="MBU2665543.1"/>
    <property type="molecule type" value="Genomic_DNA"/>
</dbReference>
<evidence type="ECO:0000313" key="12">
    <source>
        <dbReference type="Proteomes" id="UP001519654"/>
    </source>
</evidence>
<dbReference type="EC" id="2.7.13.3" evidence="2"/>
<keyword evidence="3" id="KW-0597">Phosphoprotein</keyword>
<dbReference type="InterPro" id="IPR050482">
    <property type="entry name" value="Sensor_HK_TwoCompSys"/>
</dbReference>
<keyword evidence="5" id="KW-0547">Nucleotide-binding</keyword>
<gene>
    <name evidence="11" type="ORF">KOI35_18705</name>
</gene>
<keyword evidence="9" id="KW-0472">Membrane</keyword>
<dbReference type="PANTHER" id="PTHR24421:SF10">
    <property type="entry name" value="NITRATE_NITRITE SENSOR PROTEIN NARQ"/>
    <property type="match status" value="1"/>
</dbReference>
<evidence type="ECO:0000256" key="8">
    <source>
        <dbReference type="ARBA" id="ARBA00023012"/>
    </source>
</evidence>
<feature type="domain" description="Signal transduction histidine kinase subgroup 3 dimerisation and phosphoacceptor" evidence="10">
    <location>
        <begin position="171"/>
        <end position="237"/>
    </location>
</feature>
<dbReference type="PANTHER" id="PTHR24421">
    <property type="entry name" value="NITRATE/NITRITE SENSOR PROTEIN NARX-RELATED"/>
    <property type="match status" value="1"/>
</dbReference>
<dbReference type="GO" id="GO:0016301">
    <property type="term" value="F:kinase activity"/>
    <property type="evidence" value="ECO:0007669"/>
    <property type="project" value="UniProtKB-KW"/>
</dbReference>
<comment type="caution">
    <text evidence="11">The sequence shown here is derived from an EMBL/GenBank/DDBJ whole genome shotgun (WGS) entry which is preliminary data.</text>
</comment>
<dbReference type="Gene3D" id="3.30.565.10">
    <property type="entry name" value="Histidine kinase-like ATPase, C-terminal domain"/>
    <property type="match status" value="1"/>
</dbReference>
<dbReference type="Proteomes" id="UP001519654">
    <property type="component" value="Unassembled WGS sequence"/>
</dbReference>
<sequence>MLRRRWLVDLLLAGLAVGAVIGDEIRGGAVRPVAIAVTAVVAILARHRWPVPAMVAVGAALTVTIAVRAPSQALLLTLGFLMYHFILHTTYKRAWLCSVGAATVLFAVGMIADPGVWWSLQSLGLYAWIGGGGAVGEAVRNRRAYIAEMTERLRQAEHTREQEARRRVMDERLRIARELHDVVAHHIAVITVQAGAAGHVIQQHPEQAGPVLEVIRRASDDVLREIKSVIGVLRDPGEADPTAPSPGLDQLPALLANFDVRYDESGERPELPAIADLAAYRIVQEALTNAHRYGDGPITLHLTHAPGTVTVEVSNRIAGRGDGTGFGLIGMRERAAAAGGSVTAGPDGDRFRVTAVLPAHAHALETTP</sequence>
<evidence type="ECO:0000256" key="6">
    <source>
        <dbReference type="ARBA" id="ARBA00022777"/>
    </source>
</evidence>
<keyword evidence="4" id="KW-0808">Transferase</keyword>
<dbReference type="InterPro" id="IPR011712">
    <property type="entry name" value="Sig_transdc_His_kin_sub3_dim/P"/>
</dbReference>
<feature type="transmembrane region" description="Helical" evidence="9">
    <location>
        <begin position="118"/>
        <end position="139"/>
    </location>
</feature>
<evidence type="ECO:0000256" key="3">
    <source>
        <dbReference type="ARBA" id="ARBA00022553"/>
    </source>
</evidence>
<evidence type="ECO:0000256" key="9">
    <source>
        <dbReference type="SAM" id="Phobius"/>
    </source>
</evidence>
<feature type="transmembrane region" description="Helical" evidence="9">
    <location>
        <begin position="94"/>
        <end position="112"/>
    </location>
</feature>
<dbReference type="RefSeq" id="WP_215788733.1">
    <property type="nucleotide sequence ID" value="NZ_JAHKKG010000005.1"/>
</dbReference>
<evidence type="ECO:0000256" key="2">
    <source>
        <dbReference type="ARBA" id="ARBA00012438"/>
    </source>
</evidence>
<evidence type="ECO:0000256" key="5">
    <source>
        <dbReference type="ARBA" id="ARBA00022741"/>
    </source>
</evidence>
<organism evidence="11 12">
    <name type="scientific">Paractinoplanes bogorensis</name>
    <dbReference type="NCBI Taxonomy" id="1610840"/>
    <lineage>
        <taxon>Bacteria</taxon>
        <taxon>Bacillati</taxon>
        <taxon>Actinomycetota</taxon>
        <taxon>Actinomycetes</taxon>
        <taxon>Micromonosporales</taxon>
        <taxon>Micromonosporaceae</taxon>
        <taxon>Paractinoplanes</taxon>
    </lineage>
</organism>
<protein>
    <recommendedName>
        <fullName evidence="2">histidine kinase</fullName>
        <ecNumber evidence="2">2.7.13.3</ecNumber>
    </recommendedName>
</protein>
<evidence type="ECO:0000256" key="1">
    <source>
        <dbReference type="ARBA" id="ARBA00000085"/>
    </source>
</evidence>
<evidence type="ECO:0000256" key="7">
    <source>
        <dbReference type="ARBA" id="ARBA00022840"/>
    </source>
</evidence>
<keyword evidence="9" id="KW-1133">Transmembrane helix</keyword>
<dbReference type="SUPFAM" id="SSF55874">
    <property type="entry name" value="ATPase domain of HSP90 chaperone/DNA topoisomerase II/histidine kinase"/>
    <property type="match status" value="1"/>
</dbReference>
<dbReference type="InterPro" id="IPR036890">
    <property type="entry name" value="HATPase_C_sf"/>
</dbReference>
<proteinExistence type="predicted"/>
<dbReference type="CDD" id="cd16917">
    <property type="entry name" value="HATPase_UhpB-NarQ-NarX-like"/>
    <property type="match status" value="1"/>
</dbReference>
<dbReference type="Gene3D" id="1.20.5.1930">
    <property type="match status" value="1"/>
</dbReference>
<keyword evidence="9" id="KW-0812">Transmembrane</keyword>
<keyword evidence="8" id="KW-0902">Two-component regulatory system</keyword>
<keyword evidence="12" id="KW-1185">Reference proteome</keyword>
<keyword evidence="7" id="KW-0067">ATP-binding</keyword>
<evidence type="ECO:0000256" key="4">
    <source>
        <dbReference type="ARBA" id="ARBA00022679"/>
    </source>
</evidence>